<proteinExistence type="predicted"/>
<evidence type="ECO:0000256" key="1">
    <source>
        <dbReference type="SAM" id="MobiDB-lite"/>
    </source>
</evidence>
<accession>A0AAQ3R727</accession>
<keyword evidence="3" id="KW-1185">Reference proteome</keyword>
<evidence type="ECO:0008006" key="4">
    <source>
        <dbReference type="Google" id="ProtNLM"/>
    </source>
</evidence>
<evidence type="ECO:0000313" key="2">
    <source>
        <dbReference type="EMBL" id="WPH03921.1"/>
    </source>
</evidence>
<feature type="region of interest" description="Disordered" evidence="1">
    <location>
        <begin position="612"/>
        <end position="803"/>
    </location>
</feature>
<feature type="compositionally biased region" description="Basic and acidic residues" evidence="1">
    <location>
        <begin position="562"/>
        <end position="573"/>
    </location>
</feature>
<dbReference type="InterPro" id="IPR011993">
    <property type="entry name" value="PH-like_dom_sf"/>
</dbReference>
<feature type="region of interest" description="Disordered" evidence="1">
    <location>
        <begin position="817"/>
        <end position="840"/>
    </location>
</feature>
<name>A0AAQ3R727_9PEZI</name>
<sequence length="840" mass="92437">MAAAVDDDRPSSSSKISRYRSQRIKRDPESAPTDSIPSTPQSPPHDSPAGEGVTRSKSRYHRKNTLDSQSRPTPDSIPGAYRPVTRQSPQTDVPCPPPVKYNHDTSDRIESVTRLTPPQTDVRRMRSAENGAMANGHANGLDRKRSMHRSAEPMVPKLPTISLVQTSSPPDGQLFPPPRPVSARPPQLAFIDGPPSSDQIKATRSSMYLPKVADDDDEAGCFGFFKRKKGEMSPPPIDDNARPLTSRQPVQPIIAGGAAAPGTDAPVSAVNAGDRRVLIECGKTKTLFPVTPTTTPVDLIKSAETVMSEHINVRSAVLLEYFGTVGVQRPLRRYEHIRDVMNSWDNDRQNSLILVDPDVGCSEIELSIAGVPAIKPDDASWTMSYSQKVGKWEKRIVSVKSDGQITIQKDPNKPQQAENICHLSDFDIYTPTQDKIRKKIKPPKKHCFAIKSQQKTSMFESTENFVHFFSTGDRSISDDFYRAVQSWRSWYLVNVMGEGNKAKAAAARNKTSVEFQRGHRAEESFSSHYQLGSFQPLVDLDKLDKSSSIRPTSMQKEAPGLLERHTSTRRNKETGPPVSIHTRGQLAEDEPLANFARRNSLRGSGEFARESIDVVRRNSTRGNRPRAPTGDCQPQGLSRTRSGRDGSRQRDTSLDLHRTSSRRSNNGGRGGPLIDLTPQYREPPQHSKKGKAHRPENIGPGGLIDAATSPEDPIGAPSSVDWRGPQHQSQASHQTEMRSRGYSNSRGQHRSQNFNSSVSSRSPDAGPGFTGEGLLASSQQGWGGEHRGRGVMDGTHAKGPMIDLRERSQFAGGSLLERVERRQGGPGPQATTLVIDRDYS</sequence>
<dbReference type="Gene3D" id="2.30.29.30">
    <property type="entry name" value="Pleckstrin-homology domain (PH domain)/Phosphotyrosine-binding domain (PTB)"/>
    <property type="match status" value="1"/>
</dbReference>
<feature type="compositionally biased region" description="Basic and acidic residues" evidence="1">
    <location>
        <begin position="642"/>
        <end position="658"/>
    </location>
</feature>
<evidence type="ECO:0000313" key="3">
    <source>
        <dbReference type="Proteomes" id="UP001303373"/>
    </source>
</evidence>
<dbReference type="PANTHER" id="PTHR38700:SF1">
    <property type="entry name" value="PH DOMAIN-CONTAINING PROTEIN"/>
    <property type="match status" value="1"/>
</dbReference>
<feature type="region of interest" description="Disordered" evidence="1">
    <location>
        <begin position="1"/>
        <end position="123"/>
    </location>
</feature>
<dbReference type="InterPro" id="IPR029071">
    <property type="entry name" value="Ubiquitin-like_domsf"/>
</dbReference>
<feature type="compositionally biased region" description="Low complexity" evidence="1">
    <location>
        <begin position="750"/>
        <end position="762"/>
    </location>
</feature>
<dbReference type="SUPFAM" id="SSF54236">
    <property type="entry name" value="Ubiquitin-like"/>
    <property type="match status" value="1"/>
</dbReference>
<dbReference type="Proteomes" id="UP001303373">
    <property type="component" value="Chromosome 11"/>
</dbReference>
<dbReference type="EMBL" id="CP138590">
    <property type="protein sequence ID" value="WPH03921.1"/>
    <property type="molecule type" value="Genomic_DNA"/>
</dbReference>
<gene>
    <name evidence="2" type="ORF">R9X50_00680400</name>
</gene>
<dbReference type="AlphaFoldDB" id="A0AAQ3R727"/>
<protein>
    <recommendedName>
        <fullName evidence="4">PH domain-containing protein</fullName>
    </recommendedName>
</protein>
<feature type="compositionally biased region" description="Basic and acidic residues" evidence="1">
    <location>
        <begin position="101"/>
        <end position="111"/>
    </location>
</feature>
<dbReference type="PANTHER" id="PTHR38700">
    <property type="entry name" value="YALI0E22418P"/>
    <property type="match status" value="1"/>
</dbReference>
<feature type="compositionally biased region" description="Basic and acidic residues" evidence="1">
    <location>
        <begin position="1"/>
        <end position="10"/>
    </location>
</feature>
<feature type="region of interest" description="Disordered" evidence="1">
    <location>
        <begin position="548"/>
        <end position="597"/>
    </location>
</feature>
<organism evidence="2 3">
    <name type="scientific">Acrodontium crateriforme</name>
    <dbReference type="NCBI Taxonomy" id="150365"/>
    <lineage>
        <taxon>Eukaryota</taxon>
        <taxon>Fungi</taxon>
        <taxon>Dikarya</taxon>
        <taxon>Ascomycota</taxon>
        <taxon>Pezizomycotina</taxon>
        <taxon>Dothideomycetes</taxon>
        <taxon>Dothideomycetidae</taxon>
        <taxon>Mycosphaerellales</taxon>
        <taxon>Teratosphaeriaceae</taxon>
        <taxon>Acrodontium</taxon>
    </lineage>
</organism>
<reference evidence="2 3" key="1">
    <citation type="submission" date="2023-11" db="EMBL/GenBank/DDBJ databases">
        <title>An acidophilic fungus is an integral part of prey digestion in a carnivorous sundew plant.</title>
        <authorList>
            <person name="Tsai I.J."/>
        </authorList>
    </citation>
    <scope>NUCLEOTIDE SEQUENCE [LARGE SCALE GENOMIC DNA]</scope>
    <source>
        <strain evidence="2">169a</strain>
    </source>
</reference>